<gene>
    <name evidence="2" type="ORF">BC938DRAFT_481279</name>
</gene>
<dbReference type="Pfam" id="PF08539">
    <property type="entry name" value="HbrB"/>
    <property type="match status" value="1"/>
</dbReference>
<feature type="compositionally biased region" description="Polar residues" evidence="1">
    <location>
        <begin position="159"/>
        <end position="175"/>
    </location>
</feature>
<protein>
    <submittedName>
        <fullName evidence="2">Uncharacterized protein</fullName>
    </submittedName>
</protein>
<dbReference type="Proteomes" id="UP000274822">
    <property type="component" value="Unassembled WGS sequence"/>
</dbReference>
<dbReference type="EMBL" id="RBNJ01005919">
    <property type="protein sequence ID" value="RUS28920.1"/>
    <property type="molecule type" value="Genomic_DNA"/>
</dbReference>
<dbReference type="AlphaFoldDB" id="A0A433QGG6"/>
<feature type="compositionally biased region" description="Low complexity" evidence="1">
    <location>
        <begin position="61"/>
        <end position="82"/>
    </location>
</feature>
<feature type="compositionally biased region" description="Polar residues" evidence="1">
    <location>
        <begin position="88"/>
        <end position="110"/>
    </location>
</feature>
<feature type="region of interest" description="Disordered" evidence="1">
    <location>
        <begin position="137"/>
        <end position="175"/>
    </location>
</feature>
<feature type="compositionally biased region" description="Polar residues" evidence="1">
    <location>
        <begin position="51"/>
        <end position="60"/>
    </location>
</feature>
<evidence type="ECO:0000256" key="1">
    <source>
        <dbReference type="SAM" id="MobiDB-lite"/>
    </source>
</evidence>
<keyword evidence="3" id="KW-1185">Reference proteome</keyword>
<evidence type="ECO:0000313" key="2">
    <source>
        <dbReference type="EMBL" id="RUS28920.1"/>
    </source>
</evidence>
<evidence type="ECO:0000313" key="3">
    <source>
        <dbReference type="Proteomes" id="UP000274822"/>
    </source>
</evidence>
<feature type="compositionally biased region" description="Low complexity" evidence="1">
    <location>
        <begin position="28"/>
        <end position="50"/>
    </location>
</feature>
<name>A0A433QGG6_9FUNG</name>
<comment type="caution">
    <text evidence="2">The sequence shown here is derived from an EMBL/GenBank/DDBJ whole genome shotgun (WGS) entry which is preliminary data.</text>
</comment>
<sequence>MDHSPPHPQSNQITQLKEEERDFNFAHSPSSIISSSTSDPASSASSASSSNYLDQPTPTLATFAGPIPAAAPTAPRSTTPIPVRSFTVPVQQSHAAALARSQSNRNQSVAKTPPPSRQNTIGGLYSTSATSASLLERTPSSHSFFPGSTSTPTSSAPTNLTANRPSSPLHSPSIHKSLSSLDAKIITQNMERSTQQVNAVREREEMAFMAGMQSPTMGSYLGSSAPNGSIAEGRPSLSDDVWQSLCVKVLPLFNGQGVQGCIEDLNDLLR</sequence>
<accession>A0A433QGG6</accession>
<feature type="region of interest" description="Disordered" evidence="1">
    <location>
        <begin position="1"/>
        <end position="124"/>
    </location>
</feature>
<proteinExistence type="predicted"/>
<dbReference type="InterPro" id="IPR013745">
    <property type="entry name" value="Bit61/PRR5"/>
</dbReference>
<organism evidence="2 3">
    <name type="scientific">Jimgerdemannia flammicorona</name>
    <dbReference type="NCBI Taxonomy" id="994334"/>
    <lineage>
        <taxon>Eukaryota</taxon>
        <taxon>Fungi</taxon>
        <taxon>Fungi incertae sedis</taxon>
        <taxon>Mucoromycota</taxon>
        <taxon>Mucoromycotina</taxon>
        <taxon>Endogonomycetes</taxon>
        <taxon>Endogonales</taxon>
        <taxon>Endogonaceae</taxon>
        <taxon>Jimgerdemannia</taxon>
    </lineage>
</organism>
<reference evidence="2 3" key="1">
    <citation type="journal article" date="2018" name="New Phytol.">
        <title>Phylogenomics of Endogonaceae and evolution of mycorrhizas within Mucoromycota.</title>
        <authorList>
            <person name="Chang Y."/>
            <person name="Desiro A."/>
            <person name="Na H."/>
            <person name="Sandor L."/>
            <person name="Lipzen A."/>
            <person name="Clum A."/>
            <person name="Barry K."/>
            <person name="Grigoriev I.V."/>
            <person name="Martin F.M."/>
            <person name="Stajich J.E."/>
            <person name="Smith M.E."/>
            <person name="Bonito G."/>
            <person name="Spatafora J.W."/>
        </authorList>
    </citation>
    <scope>NUCLEOTIDE SEQUENCE [LARGE SCALE GENOMIC DNA]</scope>
    <source>
        <strain evidence="2 3">AD002</strain>
    </source>
</reference>
<feature type="compositionally biased region" description="Low complexity" evidence="1">
    <location>
        <begin position="137"/>
        <end position="158"/>
    </location>
</feature>